<dbReference type="OrthoDB" id="2016913at2759"/>
<dbReference type="InterPro" id="IPR016024">
    <property type="entry name" value="ARM-type_fold"/>
</dbReference>
<dbReference type="PANTHER" id="PTHR12363">
    <property type="entry name" value="TRANSPORTIN 3 AND IMPORTIN 13"/>
    <property type="match status" value="1"/>
</dbReference>
<sequence length="898" mass="99100">MEPQLPSTIQEAEALVLALYEPSPPETIARIQETLHRMQRSPSGWWIARDLLGYADDKVKFFGALTLIVKLNTESSSVSNEDASELLQNLIGWFVRSLDDGSGAMVVRKLSAALSWVWFSQRVSAHNDELVHSLRALVQPTITALCDDELYEVAVELLSEILSNYSGFLTDEHYESLFSLFETRWSHERYQRLVQGDFDFDSVQFGQLMIALGDSKVEDLIHGVDARSSRFVANLRGLLSAQGYPVSEDKIFVPALEFWSTYVETLTDCIYSEEEGSKEWVSTATSHVLEAISTVWQRIAYPPASVLADWDSADRAGFGDARKDVADLLQSAFTVTGPPLISTFANLTLQSLSPNSWSDLEAAAFCLGSLADCVTGDARCDESLRAVFSSPLFDLLQTSSSSMPGRTRQTCISLIERYSDYFERETQSLPAALNLLFSVLADPLLAGPAAKSILQLCSSSRSILASEASAFLGQYEGIAAQSQLDCMAVERIMGAIAAVIQAVPDESTKFDHLNFLLSFVQKDARLSMHLLSLPRLQSDASGSGTDSHRCSTLGDPSELPLHMALKALRCLIGISKGLQAPGDVPFDLDSEKDIPATDSTSRLGHLQSGIMSMIVQLQRAFPQSDEISESICTIFRSGFSESDAGPFVFPPVLSGDVDEVRTKLLRWVVTLLQQQPEPDNDVELAQNGIEFTNRLISREPASLFRPDCLPLTEFFFIYALRILDGREPLPKAAAADFWATFMALKPADATIDHAIAQLGPLLAQSIVRNIGGTASRSELDRLSEPLKKMVSNQAKARNWLEQALSDPSFPNQQLAGDEKAVFLKKIMKWSSWSEGYQSGGQRFLACCARLKLRLCLVKSMFENLESYRQCLNSPSASLLHPEMTPTDDAQHRGSWNEK</sequence>
<feature type="compositionally biased region" description="Basic and acidic residues" evidence="5">
    <location>
        <begin position="888"/>
        <end position="898"/>
    </location>
</feature>
<comment type="subcellular location">
    <subcellularLocation>
        <location evidence="1">Nucleus</location>
    </subcellularLocation>
</comment>
<evidence type="ECO:0008006" key="8">
    <source>
        <dbReference type="Google" id="ProtNLM"/>
    </source>
</evidence>
<dbReference type="Proteomes" id="UP000070328">
    <property type="component" value="Unassembled WGS sequence"/>
</dbReference>
<gene>
    <name evidence="6" type="ORF">CSIM01_10441</name>
</gene>
<evidence type="ECO:0000256" key="5">
    <source>
        <dbReference type="SAM" id="MobiDB-lite"/>
    </source>
</evidence>
<organism evidence="6 7">
    <name type="scientific">Colletotrichum simmondsii</name>
    <dbReference type="NCBI Taxonomy" id="703756"/>
    <lineage>
        <taxon>Eukaryota</taxon>
        <taxon>Fungi</taxon>
        <taxon>Dikarya</taxon>
        <taxon>Ascomycota</taxon>
        <taxon>Pezizomycotina</taxon>
        <taxon>Sordariomycetes</taxon>
        <taxon>Hypocreomycetidae</taxon>
        <taxon>Glomerellales</taxon>
        <taxon>Glomerellaceae</taxon>
        <taxon>Colletotrichum</taxon>
        <taxon>Colletotrichum acutatum species complex</taxon>
    </lineage>
</organism>
<dbReference type="InterPro" id="IPR051345">
    <property type="entry name" value="Importin_beta-like_NTR"/>
</dbReference>
<dbReference type="AlphaFoldDB" id="A0A135SJJ8"/>
<evidence type="ECO:0000256" key="2">
    <source>
        <dbReference type="ARBA" id="ARBA00007991"/>
    </source>
</evidence>
<comment type="similarity">
    <text evidence="2">Belongs to the importin beta family.</text>
</comment>
<evidence type="ECO:0000256" key="3">
    <source>
        <dbReference type="ARBA" id="ARBA00022448"/>
    </source>
</evidence>
<name>A0A135SJJ8_9PEZI</name>
<dbReference type="PANTHER" id="PTHR12363:SF33">
    <property type="entry name" value="IMPORTIN-13"/>
    <property type="match status" value="1"/>
</dbReference>
<dbReference type="InterPro" id="IPR011989">
    <property type="entry name" value="ARM-like"/>
</dbReference>
<evidence type="ECO:0000256" key="4">
    <source>
        <dbReference type="ARBA" id="ARBA00023242"/>
    </source>
</evidence>
<accession>A0A135SJJ8</accession>
<reference evidence="6 7" key="1">
    <citation type="submission" date="2014-02" db="EMBL/GenBank/DDBJ databases">
        <title>The genome sequence of Colletotrichum simmondsii CBS122122.</title>
        <authorList>
            <person name="Baroncelli R."/>
            <person name="Thon M.R."/>
        </authorList>
    </citation>
    <scope>NUCLEOTIDE SEQUENCE [LARGE SCALE GENOMIC DNA]</scope>
    <source>
        <strain evidence="6 7">CBS122122</strain>
    </source>
</reference>
<dbReference type="SUPFAM" id="SSF48371">
    <property type="entry name" value="ARM repeat"/>
    <property type="match status" value="1"/>
</dbReference>
<protein>
    <recommendedName>
        <fullName evidence="8">Importin 13</fullName>
    </recommendedName>
</protein>
<evidence type="ECO:0000313" key="7">
    <source>
        <dbReference type="Proteomes" id="UP000070328"/>
    </source>
</evidence>
<dbReference type="EMBL" id="JFBX01000548">
    <property type="protein sequence ID" value="KXH36061.1"/>
    <property type="molecule type" value="Genomic_DNA"/>
</dbReference>
<keyword evidence="3" id="KW-0813">Transport</keyword>
<keyword evidence="7" id="KW-1185">Reference proteome</keyword>
<dbReference type="GO" id="GO:0005634">
    <property type="term" value="C:nucleus"/>
    <property type="evidence" value="ECO:0007669"/>
    <property type="project" value="UniProtKB-SubCell"/>
</dbReference>
<comment type="caution">
    <text evidence="6">The sequence shown here is derived from an EMBL/GenBank/DDBJ whole genome shotgun (WGS) entry which is preliminary data.</text>
</comment>
<proteinExistence type="inferred from homology"/>
<keyword evidence="4" id="KW-0539">Nucleus</keyword>
<evidence type="ECO:0000313" key="6">
    <source>
        <dbReference type="EMBL" id="KXH36061.1"/>
    </source>
</evidence>
<evidence type="ECO:0000256" key="1">
    <source>
        <dbReference type="ARBA" id="ARBA00004123"/>
    </source>
</evidence>
<dbReference type="GO" id="GO:0005737">
    <property type="term" value="C:cytoplasm"/>
    <property type="evidence" value="ECO:0007669"/>
    <property type="project" value="TreeGrafter"/>
</dbReference>
<dbReference type="Gene3D" id="1.25.10.10">
    <property type="entry name" value="Leucine-rich Repeat Variant"/>
    <property type="match status" value="2"/>
</dbReference>
<feature type="region of interest" description="Disordered" evidence="5">
    <location>
        <begin position="878"/>
        <end position="898"/>
    </location>
</feature>
<dbReference type="GO" id="GO:0006606">
    <property type="term" value="P:protein import into nucleus"/>
    <property type="evidence" value="ECO:0007669"/>
    <property type="project" value="TreeGrafter"/>
</dbReference>